<keyword evidence="1" id="KW-1133">Transmembrane helix</keyword>
<dbReference type="AlphaFoldDB" id="A0A6G0U9L1"/>
<name>A0A6G0U9L1_APHGL</name>
<keyword evidence="1" id="KW-0812">Transmembrane</keyword>
<dbReference type="Proteomes" id="UP000475862">
    <property type="component" value="Unassembled WGS sequence"/>
</dbReference>
<keyword evidence="3" id="KW-1185">Reference proteome</keyword>
<evidence type="ECO:0000313" key="3">
    <source>
        <dbReference type="Proteomes" id="UP000475862"/>
    </source>
</evidence>
<gene>
    <name evidence="2" type="ORF">AGLY_000822</name>
</gene>
<accession>A0A6G0U9L1</accession>
<keyword evidence="1" id="KW-0472">Membrane</keyword>
<reference evidence="2 3" key="1">
    <citation type="submission" date="2019-08" db="EMBL/GenBank/DDBJ databases">
        <title>The genome of the soybean aphid Biotype 1, its phylome, world population structure and adaptation to the North American continent.</title>
        <authorList>
            <person name="Giordano R."/>
            <person name="Donthu R.K."/>
            <person name="Hernandez A.G."/>
            <person name="Wright C.L."/>
            <person name="Zimin A.V."/>
        </authorList>
    </citation>
    <scope>NUCLEOTIDE SEQUENCE [LARGE SCALE GENOMIC DNA]</scope>
    <source>
        <tissue evidence="2">Whole aphids</tissue>
    </source>
</reference>
<comment type="caution">
    <text evidence="2">The sequence shown here is derived from an EMBL/GenBank/DDBJ whole genome shotgun (WGS) entry which is preliminary data.</text>
</comment>
<protein>
    <submittedName>
        <fullName evidence="2">Uncharacterized protein</fullName>
    </submittedName>
</protein>
<proteinExistence type="predicted"/>
<organism evidence="2 3">
    <name type="scientific">Aphis glycines</name>
    <name type="common">Soybean aphid</name>
    <dbReference type="NCBI Taxonomy" id="307491"/>
    <lineage>
        <taxon>Eukaryota</taxon>
        <taxon>Metazoa</taxon>
        <taxon>Ecdysozoa</taxon>
        <taxon>Arthropoda</taxon>
        <taxon>Hexapoda</taxon>
        <taxon>Insecta</taxon>
        <taxon>Pterygota</taxon>
        <taxon>Neoptera</taxon>
        <taxon>Paraneoptera</taxon>
        <taxon>Hemiptera</taxon>
        <taxon>Sternorrhyncha</taxon>
        <taxon>Aphidomorpha</taxon>
        <taxon>Aphidoidea</taxon>
        <taxon>Aphididae</taxon>
        <taxon>Aphidini</taxon>
        <taxon>Aphis</taxon>
        <taxon>Aphis</taxon>
    </lineage>
</organism>
<evidence type="ECO:0000313" key="2">
    <source>
        <dbReference type="EMBL" id="KAE9545279.1"/>
    </source>
</evidence>
<feature type="transmembrane region" description="Helical" evidence="1">
    <location>
        <begin position="65"/>
        <end position="84"/>
    </location>
</feature>
<dbReference type="EMBL" id="VYZN01000001">
    <property type="protein sequence ID" value="KAE9545279.1"/>
    <property type="molecule type" value="Genomic_DNA"/>
</dbReference>
<evidence type="ECO:0000256" key="1">
    <source>
        <dbReference type="SAM" id="Phobius"/>
    </source>
</evidence>
<sequence>MLILWSLQSTLIFKNRVFTNLDIFINYHKKKLLGIKINELNKQVILYYIVNYLGLDTSNKRLKTLFFSAIYTLLLFKINLQLLISQFNNKMFIFKGTEGTMHHTTIFIHISMTKRTIGCYNYAFYQLLLDEVYQRPAMILLKDVQSVSSISHRPLDNCKLEVITDFNSFFLLVSAKSFFLSLTFIGARSVRDAGVEVDTSDMDIVLNMTASNLPLSHSHHWQHFQQPASLVYFKIMSKDPPSEKKSDLLMTDLLPNLYCFL</sequence>